<evidence type="ECO:0000259" key="6">
    <source>
        <dbReference type="PROSITE" id="PS50188"/>
    </source>
</evidence>
<dbReference type="PANTHER" id="PTHR24103">
    <property type="entry name" value="E3 UBIQUITIN-PROTEIN LIGASE TRIM"/>
    <property type="match status" value="1"/>
</dbReference>
<sequence length="311" mass="34711">CLVPGAGPENPVESLQDEATCTICLEYFKEPVSIHCGHNFCQACISQCWGESDTNFSCPQCRETAQQTSFWPNRELANVVEIIKRLRLQAAKGAGGDRVCSHFPQSAQPKSCFLRPQPPLDYPTTGTNVTLDPDTAHPCLVLSEDQKSVTWGDRRQKVPSSPKRFDSSRCVLGCEGFTSGKHYWEVELQAVGGMFAKLRAEMGEGYWVVGVVRESVRRKGVILLNPEEGVWALRKQRGQYAALTCPEILLSLSSIFSRIWVSLDYEGGQVTFFNVEDETPFFTFPPACFFGEIICPFFCVEGKGTWLRLCP</sequence>
<dbReference type="CDD" id="cd12888">
    <property type="entry name" value="SPRY_PRY_TRIM7_like"/>
    <property type="match status" value="1"/>
</dbReference>
<dbReference type="InterPro" id="IPR050143">
    <property type="entry name" value="TRIM/RBCC"/>
</dbReference>
<evidence type="ECO:0000256" key="2">
    <source>
        <dbReference type="ARBA" id="ARBA00022771"/>
    </source>
</evidence>
<dbReference type="Pfam" id="PF15227">
    <property type="entry name" value="zf-C3HC4_4"/>
    <property type="match status" value="1"/>
</dbReference>
<organism evidence="7 8">
    <name type="scientific">Chrysemys picta bellii</name>
    <name type="common">Western painted turtle</name>
    <name type="synonym">Emys bellii</name>
    <dbReference type="NCBI Taxonomy" id="8478"/>
    <lineage>
        <taxon>Eukaryota</taxon>
        <taxon>Metazoa</taxon>
        <taxon>Chordata</taxon>
        <taxon>Craniata</taxon>
        <taxon>Vertebrata</taxon>
        <taxon>Euteleostomi</taxon>
        <taxon>Archelosauria</taxon>
        <taxon>Testudinata</taxon>
        <taxon>Testudines</taxon>
        <taxon>Cryptodira</taxon>
        <taxon>Durocryptodira</taxon>
        <taxon>Testudinoidea</taxon>
        <taxon>Emydidae</taxon>
        <taxon>Chrysemys</taxon>
    </lineage>
</organism>
<keyword evidence="8" id="KW-1185">Reference proteome</keyword>
<reference evidence="7" key="2">
    <citation type="submission" date="2025-09" db="UniProtKB">
        <authorList>
            <consortium name="Ensembl"/>
        </authorList>
    </citation>
    <scope>IDENTIFICATION</scope>
</reference>
<dbReference type="InterPro" id="IPR001870">
    <property type="entry name" value="B30.2/SPRY"/>
</dbReference>
<dbReference type="InterPro" id="IPR013320">
    <property type="entry name" value="ConA-like_dom_sf"/>
</dbReference>
<evidence type="ECO:0000313" key="8">
    <source>
        <dbReference type="Proteomes" id="UP000694380"/>
    </source>
</evidence>
<reference evidence="7" key="1">
    <citation type="submission" date="2025-08" db="UniProtKB">
        <authorList>
            <consortium name="Ensembl"/>
        </authorList>
    </citation>
    <scope>IDENTIFICATION</scope>
</reference>
<keyword evidence="3" id="KW-0862">Zinc</keyword>
<dbReference type="InterPro" id="IPR017907">
    <property type="entry name" value="Znf_RING_CS"/>
</dbReference>
<dbReference type="Gene3D" id="2.60.120.920">
    <property type="match status" value="1"/>
</dbReference>
<dbReference type="InterPro" id="IPR003879">
    <property type="entry name" value="Butyrophylin_SPRY"/>
</dbReference>
<dbReference type="PRINTS" id="PR01407">
    <property type="entry name" value="BUTYPHLNCDUF"/>
</dbReference>
<evidence type="ECO:0000256" key="3">
    <source>
        <dbReference type="ARBA" id="ARBA00022833"/>
    </source>
</evidence>
<evidence type="ECO:0000256" key="4">
    <source>
        <dbReference type="PROSITE-ProRule" id="PRU00175"/>
    </source>
</evidence>
<dbReference type="Pfam" id="PF13765">
    <property type="entry name" value="PRY"/>
    <property type="match status" value="1"/>
</dbReference>
<dbReference type="AlphaFoldDB" id="A0A8C3F4Y7"/>
<dbReference type="InterPro" id="IPR001841">
    <property type="entry name" value="Znf_RING"/>
</dbReference>
<dbReference type="FunFam" id="2.60.120.920:FF:000004">
    <property type="entry name" value="Butyrophilin subfamily 1 member A1"/>
    <property type="match status" value="1"/>
</dbReference>
<dbReference type="InterPro" id="IPR006574">
    <property type="entry name" value="PRY"/>
</dbReference>
<feature type="domain" description="RING-type" evidence="5">
    <location>
        <begin position="21"/>
        <end position="62"/>
    </location>
</feature>
<dbReference type="GeneTree" id="ENSGT01030000234669"/>
<evidence type="ECO:0000313" key="7">
    <source>
        <dbReference type="Ensembl" id="ENSCPBP00000002359.1"/>
    </source>
</evidence>
<protein>
    <submittedName>
        <fullName evidence="7">Uncharacterized protein</fullName>
    </submittedName>
</protein>
<dbReference type="SMART" id="SM00449">
    <property type="entry name" value="SPRY"/>
    <property type="match status" value="1"/>
</dbReference>
<dbReference type="InterPro" id="IPR013083">
    <property type="entry name" value="Znf_RING/FYVE/PHD"/>
</dbReference>
<dbReference type="Pfam" id="PF00622">
    <property type="entry name" value="SPRY"/>
    <property type="match status" value="1"/>
</dbReference>
<proteinExistence type="predicted"/>
<dbReference type="PROSITE" id="PS00518">
    <property type="entry name" value="ZF_RING_1"/>
    <property type="match status" value="1"/>
</dbReference>
<dbReference type="Ensembl" id="ENSCPBT00000002885.1">
    <property type="protein sequence ID" value="ENSCPBP00000002359.1"/>
    <property type="gene ID" value="ENSCPBG00000001896.1"/>
</dbReference>
<dbReference type="PROSITE" id="PS50188">
    <property type="entry name" value="B302_SPRY"/>
    <property type="match status" value="1"/>
</dbReference>
<keyword evidence="2 4" id="KW-0863">Zinc-finger</keyword>
<dbReference type="CDD" id="cd16594">
    <property type="entry name" value="RING-HC_TRIM7-like_C-IV"/>
    <property type="match status" value="1"/>
</dbReference>
<evidence type="ECO:0000259" key="5">
    <source>
        <dbReference type="PROSITE" id="PS50089"/>
    </source>
</evidence>
<accession>A0A8C3F4Y7</accession>
<dbReference type="InterPro" id="IPR003877">
    <property type="entry name" value="SPRY_dom"/>
</dbReference>
<keyword evidence="1" id="KW-0479">Metal-binding</keyword>
<dbReference type="SUPFAM" id="SSF49899">
    <property type="entry name" value="Concanavalin A-like lectins/glucanases"/>
    <property type="match status" value="1"/>
</dbReference>
<dbReference type="SMART" id="SM00589">
    <property type="entry name" value="PRY"/>
    <property type="match status" value="1"/>
</dbReference>
<dbReference type="Proteomes" id="UP000694380">
    <property type="component" value="Unplaced"/>
</dbReference>
<dbReference type="Gene3D" id="3.30.40.10">
    <property type="entry name" value="Zinc/RING finger domain, C3HC4 (zinc finger)"/>
    <property type="match status" value="1"/>
</dbReference>
<dbReference type="InterPro" id="IPR043136">
    <property type="entry name" value="B30.2/SPRY_sf"/>
</dbReference>
<dbReference type="GO" id="GO:0008270">
    <property type="term" value="F:zinc ion binding"/>
    <property type="evidence" value="ECO:0007669"/>
    <property type="project" value="UniProtKB-KW"/>
</dbReference>
<name>A0A8C3F4Y7_CHRPI</name>
<feature type="domain" description="B30.2/SPRY" evidence="6">
    <location>
        <begin position="109"/>
        <end position="311"/>
    </location>
</feature>
<dbReference type="SUPFAM" id="SSF57850">
    <property type="entry name" value="RING/U-box"/>
    <property type="match status" value="1"/>
</dbReference>
<evidence type="ECO:0000256" key="1">
    <source>
        <dbReference type="ARBA" id="ARBA00022723"/>
    </source>
</evidence>
<dbReference type="PROSITE" id="PS50089">
    <property type="entry name" value="ZF_RING_2"/>
    <property type="match status" value="1"/>
</dbReference>
<dbReference type="SMART" id="SM00184">
    <property type="entry name" value="RING"/>
    <property type="match status" value="1"/>
</dbReference>